<keyword evidence="4" id="KW-1133">Transmembrane helix</keyword>
<dbReference type="PANTHER" id="PTHR10434">
    <property type="entry name" value="1-ACYL-SN-GLYCEROL-3-PHOSPHATE ACYLTRANSFERASE"/>
    <property type="match status" value="1"/>
</dbReference>
<dbReference type="PANTHER" id="PTHR10434:SF11">
    <property type="entry name" value="1-ACYL-SN-GLYCEROL-3-PHOSPHATE ACYLTRANSFERASE"/>
    <property type="match status" value="1"/>
</dbReference>
<keyword evidence="4" id="KW-0472">Membrane</keyword>
<dbReference type="SMART" id="SM00563">
    <property type="entry name" value="PlsC"/>
    <property type="match status" value="1"/>
</dbReference>
<feature type="transmembrane region" description="Helical" evidence="4">
    <location>
        <begin position="68"/>
        <end position="90"/>
    </location>
</feature>
<evidence type="ECO:0000256" key="2">
    <source>
        <dbReference type="ARBA" id="ARBA00022679"/>
    </source>
</evidence>
<evidence type="ECO:0000313" key="7">
    <source>
        <dbReference type="Proteomes" id="UP000198552"/>
    </source>
</evidence>
<protein>
    <submittedName>
        <fullName evidence="6">1-acyl-sn-glycerol-3-phosphate acyltransferases</fullName>
    </submittedName>
</protein>
<dbReference type="Proteomes" id="UP000198552">
    <property type="component" value="Unassembled WGS sequence"/>
</dbReference>
<dbReference type="GO" id="GO:0003841">
    <property type="term" value="F:1-acylglycerol-3-phosphate O-acyltransferase activity"/>
    <property type="evidence" value="ECO:0007669"/>
    <property type="project" value="TreeGrafter"/>
</dbReference>
<keyword evidence="4" id="KW-0812">Transmembrane</keyword>
<dbReference type="SUPFAM" id="SSF69593">
    <property type="entry name" value="Glycerol-3-phosphate (1)-acyltransferase"/>
    <property type="match status" value="1"/>
</dbReference>
<feature type="domain" description="Phospholipid/glycerol acyltransferase" evidence="5">
    <location>
        <begin position="102"/>
        <end position="210"/>
    </location>
</feature>
<evidence type="ECO:0000256" key="4">
    <source>
        <dbReference type="SAM" id="Phobius"/>
    </source>
</evidence>
<dbReference type="InterPro" id="IPR002123">
    <property type="entry name" value="Plipid/glycerol_acylTrfase"/>
</dbReference>
<dbReference type="CDD" id="cd07989">
    <property type="entry name" value="LPLAT_AGPAT-like"/>
    <property type="match status" value="1"/>
</dbReference>
<sequence length="265" mass="28708">MTPPAPPPEAAPGVRRSAAHGLWRLYERLAMCIGLGTLALLCLAWLPFAALLHPLLPRAQGQWLGRRVITLAFRFYLGVLSLLCACRFDLSALDALRGERGLIVAANHPSLLDAVLLVSRLPDAVCIMKASLLDNLLFGAAARMAGYVRNDDARALVASGCRSLAEGAQVVLFPEGSRTRQFPLDPLGRTAGLLARRAQAPVQAVLLEFSSPYLGKHWPLWCPPVLPLRCTARLGRRFEPPTDHIAFTEALEQHLRAGLAGSSFA</sequence>
<feature type="transmembrane region" description="Helical" evidence="4">
    <location>
        <begin position="25"/>
        <end position="48"/>
    </location>
</feature>
<evidence type="ECO:0000313" key="6">
    <source>
        <dbReference type="EMBL" id="SDM09810.1"/>
    </source>
</evidence>
<organism evidence="6 7">
    <name type="scientific">Oryzisolibacter propanilivorax</name>
    <dbReference type="NCBI Taxonomy" id="1527607"/>
    <lineage>
        <taxon>Bacteria</taxon>
        <taxon>Pseudomonadati</taxon>
        <taxon>Pseudomonadota</taxon>
        <taxon>Betaproteobacteria</taxon>
        <taxon>Burkholderiales</taxon>
        <taxon>Comamonadaceae</taxon>
        <taxon>Oryzisolibacter</taxon>
    </lineage>
</organism>
<keyword evidence="3 6" id="KW-0012">Acyltransferase</keyword>
<dbReference type="RefSeq" id="WP_091567008.1">
    <property type="nucleotide sequence ID" value="NZ_FNHP01000002.1"/>
</dbReference>
<proteinExistence type="predicted"/>
<keyword evidence="2 6" id="KW-0808">Transferase</keyword>
<reference evidence="7" key="1">
    <citation type="submission" date="2016-10" db="EMBL/GenBank/DDBJ databases">
        <authorList>
            <person name="Varghese N."/>
            <person name="Submissions S."/>
        </authorList>
    </citation>
    <scope>NUCLEOTIDE SEQUENCE [LARGE SCALE GENOMIC DNA]</scope>
    <source>
        <strain evidence="7">EPL6</strain>
    </source>
</reference>
<dbReference type="EMBL" id="FNHP01000002">
    <property type="protein sequence ID" value="SDM09810.1"/>
    <property type="molecule type" value="Genomic_DNA"/>
</dbReference>
<evidence type="ECO:0000259" key="5">
    <source>
        <dbReference type="SMART" id="SM00563"/>
    </source>
</evidence>
<dbReference type="OrthoDB" id="9812274at2"/>
<evidence type="ECO:0000256" key="3">
    <source>
        <dbReference type="ARBA" id="ARBA00023315"/>
    </source>
</evidence>
<comment type="pathway">
    <text evidence="1">Lipid metabolism.</text>
</comment>
<dbReference type="Pfam" id="PF01553">
    <property type="entry name" value="Acyltransferase"/>
    <property type="match status" value="1"/>
</dbReference>
<gene>
    <name evidence="6" type="ORF">SAMN05428957_102287</name>
</gene>
<dbReference type="GO" id="GO:0006654">
    <property type="term" value="P:phosphatidic acid biosynthetic process"/>
    <property type="evidence" value="ECO:0007669"/>
    <property type="project" value="TreeGrafter"/>
</dbReference>
<evidence type="ECO:0000256" key="1">
    <source>
        <dbReference type="ARBA" id="ARBA00005189"/>
    </source>
</evidence>
<dbReference type="AlphaFoldDB" id="A0A1G9QG08"/>
<name>A0A1G9QG08_9BURK</name>
<keyword evidence="7" id="KW-1185">Reference proteome</keyword>
<dbReference type="STRING" id="1527607.SAMN05428957_102287"/>
<accession>A0A1G9QG08</accession>